<keyword evidence="3 4" id="KW-0178">Competence</keyword>
<evidence type="ECO:0000313" key="5">
    <source>
        <dbReference type="EMBL" id="MDG5753989.1"/>
    </source>
</evidence>
<dbReference type="InterPro" id="IPR038471">
    <property type="entry name" value="MecA_C_sf"/>
</dbReference>
<dbReference type="PIRSF" id="PIRSF029008">
    <property type="entry name" value="MecA"/>
    <property type="match status" value="1"/>
</dbReference>
<evidence type="ECO:0000256" key="3">
    <source>
        <dbReference type="ARBA" id="ARBA00023287"/>
    </source>
</evidence>
<dbReference type="EMBL" id="JARULN010000005">
    <property type="protein sequence ID" value="MDG5753989.1"/>
    <property type="molecule type" value="Genomic_DNA"/>
</dbReference>
<sequence>MEIERVNENTVKFYITYVDIEERGFSRDEIWQDRERSEQLFWEMMDEARDQDDFFADGPLWIQVQALEKGIEVVVTKAQLSKDGQKLELPLLDKIIDIPLDENLEALFDQQLEEEDFSYVSKEGILEFLVKFASFEDVIALSHRMELIDVKNELYVFDERYYLYVEFDEMLHDEEEMDTILSIILEYGEESAMTVHRVQEYGKQIIAEQALDTIRQHFPPLS</sequence>
<comment type="domain">
    <text evidence="4">The N-terminal domain has binding sites for ComK and probably for unfolded/aggregated proteins; the C-terminal domain interacts with ClpC.</text>
</comment>
<comment type="function">
    <text evidence="4">Enables the recognition and targeting of unfolded and aggregated proteins to the ClpC protease or to other proteins involved in proteolysis. Acts negatively in the development of competence by binding ComK and recruiting it to the ClpCP protease. When overexpressed, inhibits sporulation. Also involved in Spx degradation by ClpC.</text>
</comment>
<evidence type="ECO:0000256" key="1">
    <source>
        <dbReference type="ARBA" id="ARBA00005397"/>
    </source>
</evidence>
<dbReference type="NCBIfam" id="NF002644">
    <property type="entry name" value="PRK02315.1-5"/>
    <property type="match status" value="1"/>
</dbReference>
<name>A0ABT6H3M3_9BACI</name>
<organism evidence="5 6">
    <name type="scientific">Ectobacillus antri</name>
    <dbReference type="NCBI Taxonomy" id="2486280"/>
    <lineage>
        <taxon>Bacteria</taxon>
        <taxon>Bacillati</taxon>
        <taxon>Bacillota</taxon>
        <taxon>Bacilli</taxon>
        <taxon>Bacillales</taxon>
        <taxon>Bacillaceae</taxon>
        <taxon>Ectobacillus</taxon>
    </lineage>
</organism>
<accession>A0ABT6H3M3</accession>
<comment type="similarity">
    <text evidence="1 4">Belongs to the MecA family.</text>
</comment>
<keyword evidence="6" id="KW-1185">Reference proteome</keyword>
<dbReference type="PANTHER" id="PTHR39161:SF1">
    <property type="entry name" value="ADAPTER PROTEIN MECA 1"/>
    <property type="match status" value="1"/>
</dbReference>
<proteinExistence type="inferred from homology"/>
<protein>
    <recommendedName>
        <fullName evidence="4">Adapter protein MecA</fullName>
    </recommendedName>
</protein>
<evidence type="ECO:0000313" key="6">
    <source>
        <dbReference type="Proteomes" id="UP001218246"/>
    </source>
</evidence>
<dbReference type="Gene3D" id="3.30.70.1950">
    <property type="match status" value="1"/>
</dbReference>
<reference evidence="5 6" key="1">
    <citation type="submission" date="2023-04" db="EMBL/GenBank/DDBJ databases">
        <title>Ectobacillus antri isolated from activated sludge.</title>
        <authorList>
            <person name="Yan P."/>
            <person name="Liu X."/>
        </authorList>
    </citation>
    <scope>NUCLEOTIDE SEQUENCE [LARGE SCALE GENOMIC DNA]</scope>
    <source>
        <strain evidence="5 6">C18H</strain>
    </source>
</reference>
<evidence type="ECO:0000256" key="2">
    <source>
        <dbReference type="ARBA" id="ARBA00011738"/>
    </source>
</evidence>
<gene>
    <name evidence="4 5" type="primary">mecA</name>
    <name evidence="5" type="ORF">P6P90_08375</name>
</gene>
<dbReference type="Pfam" id="PF05389">
    <property type="entry name" value="MecA"/>
    <property type="match status" value="1"/>
</dbReference>
<comment type="caution">
    <text evidence="5">The sequence shown here is derived from an EMBL/GenBank/DDBJ whole genome shotgun (WGS) entry which is preliminary data.</text>
</comment>
<dbReference type="RefSeq" id="WP_278018072.1">
    <property type="nucleotide sequence ID" value="NZ_JARRRY010000003.1"/>
</dbReference>
<dbReference type="InterPro" id="IPR008681">
    <property type="entry name" value="Neg-reg_MecA"/>
</dbReference>
<keyword evidence="4" id="KW-0749">Sporulation</keyword>
<evidence type="ECO:0000256" key="4">
    <source>
        <dbReference type="HAMAP-Rule" id="MF_01124"/>
    </source>
</evidence>
<comment type="subunit">
    <text evidence="2 4">Homodimer.</text>
</comment>
<dbReference type="PANTHER" id="PTHR39161">
    <property type="entry name" value="ADAPTER PROTEIN MECA"/>
    <property type="match status" value="1"/>
</dbReference>
<dbReference type="Proteomes" id="UP001218246">
    <property type="component" value="Unassembled WGS sequence"/>
</dbReference>
<dbReference type="HAMAP" id="MF_01124">
    <property type="entry name" value="MecA"/>
    <property type="match status" value="1"/>
</dbReference>